<evidence type="ECO:0000259" key="6">
    <source>
        <dbReference type="Pfam" id="PF01408"/>
    </source>
</evidence>
<proteinExistence type="inferred from homology"/>
<dbReference type="InterPro" id="IPR050984">
    <property type="entry name" value="Gfo/Idh/MocA_domain"/>
</dbReference>
<sequence length="467" mass="52099">MESGISRNQNAYHKSNALADLVGDFHVVPLATSLSLAFENQLPTLKLPLPCGQTAPKNDEMAALVSRIWQAFNPPRPAKTSNALKFGILGAANIAPLALINPAKSHPEVIIQAVSARDRKKAEAYAKSNGIPEVKDSYQDILDDPNIDCVFIPLPNGLHYEWAVRAIRAGKHVLLEKPSVSNAIEAEILFKLPELSKPDAPVLLEAFHNRFFPAWAYFRSLINSENVAHVSSSSMIPWWATSKNDIHFNYSLAGGTMMAMGTYNFSALRLIFDADPEECLSCDTKAFDDGVHKNCDYEFKAKFRFPGGGIGEASSTLKGGTILLPSSVTVTNKEDVIPDNTLPTSQKKVLLRELTLYGLVHGLFWHRIDVKDVFEIRSKNGEVIKKWEEKNTHKVYTFKEAGGEFADLPGEVYWMSYRHQLEQFVNRVRGRKTQHWVSGDDSIAQMKMLDMAYEKSGLGLRPTSTYR</sequence>
<accession>A0A8H7A473</accession>
<dbReference type="EMBL" id="JAACFV010000270">
    <property type="protein sequence ID" value="KAF7502320.1"/>
    <property type="molecule type" value="Genomic_DNA"/>
</dbReference>
<keyword evidence="8" id="KW-1185">Reference proteome</keyword>
<dbReference type="Gene3D" id="3.40.50.720">
    <property type="entry name" value="NAD(P)-binding Rossmann-like Domain"/>
    <property type="match status" value="1"/>
</dbReference>
<comment type="similarity">
    <text evidence="1">Belongs to the Gfo/Idh/MocA family.</text>
</comment>
<comment type="catalytic activity">
    <reaction evidence="5">
        <text>D-xylose + NADP(+) = D-xylono-1,5-lactone + NADPH + H(+)</text>
        <dbReference type="Rhea" id="RHEA:22000"/>
        <dbReference type="ChEBI" id="CHEBI:15378"/>
        <dbReference type="ChEBI" id="CHEBI:15867"/>
        <dbReference type="ChEBI" id="CHEBI:53455"/>
        <dbReference type="ChEBI" id="CHEBI:57783"/>
        <dbReference type="ChEBI" id="CHEBI:58349"/>
        <dbReference type="EC" id="1.1.1.179"/>
    </reaction>
</comment>
<dbReference type="PANTHER" id="PTHR22604">
    <property type="entry name" value="OXIDOREDUCTASES"/>
    <property type="match status" value="1"/>
</dbReference>
<dbReference type="InterPro" id="IPR036291">
    <property type="entry name" value="NAD(P)-bd_dom_sf"/>
</dbReference>
<evidence type="ECO:0000256" key="1">
    <source>
        <dbReference type="ARBA" id="ARBA00010928"/>
    </source>
</evidence>
<dbReference type="EC" id="1.1.1.179" evidence="3"/>
<dbReference type="Pfam" id="PF01408">
    <property type="entry name" value="GFO_IDH_MocA"/>
    <property type="match status" value="1"/>
</dbReference>
<gene>
    <name evidence="7" type="ORF">GJ744_006130</name>
</gene>
<comment type="caution">
    <text evidence="7">The sequence shown here is derived from an EMBL/GenBank/DDBJ whole genome shotgun (WGS) entry which is preliminary data.</text>
</comment>
<reference evidence="7" key="1">
    <citation type="submission" date="2020-02" db="EMBL/GenBank/DDBJ databases">
        <authorList>
            <person name="Palmer J.M."/>
        </authorList>
    </citation>
    <scope>NUCLEOTIDE SEQUENCE</scope>
    <source>
        <strain evidence="7">EPUS1.4</strain>
        <tissue evidence="7">Thallus</tissue>
    </source>
</reference>
<dbReference type="AlphaFoldDB" id="A0A8H7A473"/>
<evidence type="ECO:0000256" key="3">
    <source>
        <dbReference type="ARBA" id="ARBA00038984"/>
    </source>
</evidence>
<organism evidence="7 8">
    <name type="scientific">Endocarpon pusillum</name>
    <dbReference type="NCBI Taxonomy" id="364733"/>
    <lineage>
        <taxon>Eukaryota</taxon>
        <taxon>Fungi</taxon>
        <taxon>Dikarya</taxon>
        <taxon>Ascomycota</taxon>
        <taxon>Pezizomycotina</taxon>
        <taxon>Eurotiomycetes</taxon>
        <taxon>Chaetothyriomycetidae</taxon>
        <taxon>Verrucariales</taxon>
        <taxon>Verrucariaceae</taxon>
        <taxon>Endocarpon</taxon>
    </lineage>
</organism>
<dbReference type="Proteomes" id="UP000606974">
    <property type="component" value="Unassembled WGS sequence"/>
</dbReference>
<keyword evidence="2" id="KW-0560">Oxidoreductase</keyword>
<dbReference type="Gene3D" id="3.30.360.10">
    <property type="entry name" value="Dihydrodipicolinate Reductase, domain 2"/>
    <property type="match status" value="1"/>
</dbReference>
<dbReference type="OrthoDB" id="6417021at2759"/>
<feature type="domain" description="Gfo/Idh/MocA-like oxidoreductase N-terminal" evidence="6">
    <location>
        <begin position="84"/>
        <end position="192"/>
    </location>
</feature>
<dbReference type="SUPFAM" id="SSF55347">
    <property type="entry name" value="Glyceraldehyde-3-phosphate dehydrogenase-like, C-terminal domain"/>
    <property type="match status" value="1"/>
</dbReference>
<evidence type="ECO:0000256" key="5">
    <source>
        <dbReference type="ARBA" id="ARBA00049233"/>
    </source>
</evidence>
<evidence type="ECO:0000256" key="2">
    <source>
        <dbReference type="ARBA" id="ARBA00023002"/>
    </source>
</evidence>
<evidence type="ECO:0000313" key="8">
    <source>
        <dbReference type="Proteomes" id="UP000606974"/>
    </source>
</evidence>
<dbReference type="GO" id="GO:0047837">
    <property type="term" value="F:D-xylose 1-dehydrogenase (NADP+) activity"/>
    <property type="evidence" value="ECO:0007669"/>
    <property type="project" value="UniProtKB-EC"/>
</dbReference>
<dbReference type="SUPFAM" id="SSF51735">
    <property type="entry name" value="NAD(P)-binding Rossmann-fold domains"/>
    <property type="match status" value="1"/>
</dbReference>
<dbReference type="InterPro" id="IPR000683">
    <property type="entry name" value="Gfo/Idh/MocA-like_OxRdtase_N"/>
</dbReference>
<evidence type="ECO:0000256" key="4">
    <source>
        <dbReference type="ARBA" id="ARBA00042988"/>
    </source>
</evidence>
<dbReference type="GO" id="GO:0000166">
    <property type="term" value="F:nucleotide binding"/>
    <property type="evidence" value="ECO:0007669"/>
    <property type="project" value="InterPro"/>
</dbReference>
<evidence type="ECO:0000313" key="7">
    <source>
        <dbReference type="EMBL" id="KAF7502320.1"/>
    </source>
</evidence>
<dbReference type="PANTHER" id="PTHR22604:SF105">
    <property type="entry name" value="TRANS-1,2-DIHYDROBENZENE-1,2-DIOL DEHYDROGENASE"/>
    <property type="match status" value="1"/>
</dbReference>
<protein>
    <recommendedName>
        <fullName evidence="3">D-xylose 1-dehydrogenase (NADP(+), D-xylono-1,5-lactone-forming)</fullName>
        <ecNumber evidence="3">1.1.1.179</ecNumber>
    </recommendedName>
    <alternativeName>
        <fullName evidence="4">D-xylose-NADP dehydrogenase</fullName>
    </alternativeName>
</protein>
<name>A0A8H7A473_9EURO</name>